<organism evidence="1 2">
    <name type="scientific">Caenorhabditis briggsae</name>
    <dbReference type="NCBI Taxonomy" id="6238"/>
    <lineage>
        <taxon>Eukaryota</taxon>
        <taxon>Metazoa</taxon>
        <taxon>Ecdysozoa</taxon>
        <taxon>Nematoda</taxon>
        <taxon>Chromadorea</taxon>
        <taxon>Rhabditida</taxon>
        <taxon>Rhabditina</taxon>
        <taxon>Rhabditomorpha</taxon>
        <taxon>Rhabditoidea</taxon>
        <taxon>Rhabditidae</taxon>
        <taxon>Peloderinae</taxon>
        <taxon>Caenorhabditis</taxon>
    </lineage>
</organism>
<protein>
    <submittedName>
        <fullName evidence="1">Uncharacterized protein</fullName>
    </submittedName>
</protein>
<evidence type="ECO:0000313" key="1">
    <source>
        <dbReference type="EMBL" id="UMM42893.1"/>
    </source>
</evidence>
<sequence length="163" mass="18664">MDLIYSHSSPSSKFFKQHTLAMNKAYPHKQSPLRQIHSLWSQQAGSSQAELPVKRQFPGATPSNYQRLIHDNSNDIIDSFAACEFKSSQQDYQLKGMEVWDGVFDENFETESLIEHNCGLEATEEKQSIRMTFAPISTTTKFVRKEININLGKKRSGNHQNVR</sequence>
<keyword evidence="2" id="KW-1185">Reference proteome</keyword>
<dbReference type="Proteomes" id="UP000829354">
    <property type="component" value="Chromosome X"/>
</dbReference>
<gene>
    <name evidence="1" type="ORF">L5515_018550</name>
</gene>
<proteinExistence type="predicted"/>
<accession>A0AAE9FG51</accession>
<evidence type="ECO:0000313" key="2">
    <source>
        <dbReference type="Proteomes" id="UP000829354"/>
    </source>
</evidence>
<name>A0AAE9FG51_CAEBR</name>
<dbReference type="EMBL" id="CP092625">
    <property type="protein sequence ID" value="UMM42893.1"/>
    <property type="molecule type" value="Genomic_DNA"/>
</dbReference>
<dbReference type="AlphaFoldDB" id="A0AAE9FG51"/>
<reference evidence="1 2" key="1">
    <citation type="submission" date="2022-04" db="EMBL/GenBank/DDBJ databases">
        <title>Chromosome-level reference genomes for two strains of Caenorhabditis briggsae: an improved platform for comparative genomics.</title>
        <authorList>
            <person name="Stevens L."/>
            <person name="Andersen E."/>
        </authorList>
    </citation>
    <scope>NUCLEOTIDE SEQUENCE [LARGE SCALE GENOMIC DNA]</scope>
    <source>
        <strain evidence="1">VX34</strain>
        <tissue evidence="1">Whole-organism</tissue>
    </source>
</reference>